<gene>
    <name evidence="2" type="ORF">MNBD_GAMMA05-974</name>
</gene>
<dbReference type="InterPro" id="IPR050228">
    <property type="entry name" value="Carboxylesterase_BioH"/>
</dbReference>
<dbReference type="InterPro" id="IPR000073">
    <property type="entry name" value="AB_hydrolase_1"/>
</dbReference>
<dbReference type="AlphaFoldDB" id="A0A3B0WKJ6"/>
<proteinExistence type="predicted"/>
<dbReference type="InterPro" id="IPR029058">
    <property type="entry name" value="AB_hydrolase_fold"/>
</dbReference>
<dbReference type="GO" id="GO:0016787">
    <property type="term" value="F:hydrolase activity"/>
    <property type="evidence" value="ECO:0007669"/>
    <property type="project" value="UniProtKB-KW"/>
</dbReference>
<dbReference type="Gene3D" id="3.40.50.1820">
    <property type="entry name" value="alpha/beta hydrolase"/>
    <property type="match status" value="1"/>
</dbReference>
<evidence type="ECO:0000259" key="1">
    <source>
        <dbReference type="Pfam" id="PF12697"/>
    </source>
</evidence>
<reference evidence="2" key="1">
    <citation type="submission" date="2018-06" db="EMBL/GenBank/DDBJ databases">
        <authorList>
            <person name="Zhirakovskaya E."/>
        </authorList>
    </citation>
    <scope>NUCLEOTIDE SEQUENCE</scope>
</reference>
<accession>A0A3B0WKJ6</accession>
<dbReference type="Pfam" id="PF12697">
    <property type="entry name" value="Abhydrolase_6"/>
    <property type="match status" value="1"/>
</dbReference>
<dbReference type="PANTHER" id="PTHR43194:SF2">
    <property type="entry name" value="PEROXISOMAL MEMBRANE PROTEIN LPX1"/>
    <property type="match status" value="1"/>
</dbReference>
<dbReference type="PANTHER" id="PTHR43194">
    <property type="entry name" value="HYDROLASE ALPHA/BETA FOLD FAMILY"/>
    <property type="match status" value="1"/>
</dbReference>
<sequence>MNNQEKLTKPDKNIIDTKVYIEKKPRSTPIIIKALQIGFKIGGMVAPKLAGCAAYKLWITPPRFKTPKSEVSAELSAKIEYHSIGNQSIASYQWGDSGPTILLVHGWSGRGTQLGAFAQALVDTGFRVLSFDAPAHGKSSGKQTNIYEIAETISTLENLYGPFKSVITHSFGGPCLAIAMKQGLKTTCVVNISPPSKTLGLVKKFTDALTLPKNVENELMRCIEKNFGENVWHDSSMENNIQNLDVPALVIHDADDVDIPWHEGQSIAKAWNEVRFIKTKNLGHRRILRDPATIKTTVDFIKGL</sequence>
<keyword evidence="2" id="KW-0378">Hydrolase</keyword>
<dbReference type="EMBL" id="UOFE01000013">
    <property type="protein sequence ID" value="VAW51097.1"/>
    <property type="molecule type" value="Genomic_DNA"/>
</dbReference>
<feature type="domain" description="AB hydrolase-1" evidence="1">
    <location>
        <begin position="101"/>
        <end position="194"/>
    </location>
</feature>
<name>A0A3B0WKJ6_9ZZZZ</name>
<protein>
    <submittedName>
        <fullName evidence="2">Hydrolase</fullName>
    </submittedName>
</protein>
<organism evidence="2">
    <name type="scientific">hydrothermal vent metagenome</name>
    <dbReference type="NCBI Taxonomy" id="652676"/>
    <lineage>
        <taxon>unclassified sequences</taxon>
        <taxon>metagenomes</taxon>
        <taxon>ecological metagenomes</taxon>
    </lineage>
</organism>
<dbReference type="SUPFAM" id="SSF53474">
    <property type="entry name" value="alpha/beta-Hydrolases"/>
    <property type="match status" value="1"/>
</dbReference>
<evidence type="ECO:0000313" key="2">
    <source>
        <dbReference type="EMBL" id="VAW51097.1"/>
    </source>
</evidence>